<keyword evidence="18" id="KW-1133">Transmembrane helix</keyword>
<evidence type="ECO:0000256" key="17">
    <source>
        <dbReference type="RuleBase" id="RU361185"/>
    </source>
</evidence>
<evidence type="ECO:0000256" key="16">
    <source>
        <dbReference type="ARBA" id="ARBA00025512"/>
    </source>
</evidence>
<feature type="domain" description="Glycoside hydrolase family 31 TIM barrel" evidence="19">
    <location>
        <begin position="391"/>
        <end position="815"/>
    </location>
</feature>
<feature type="transmembrane region" description="Helical" evidence="18">
    <location>
        <begin position="107"/>
        <end position="128"/>
    </location>
</feature>
<dbReference type="OrthoDB" id="5839090at2759"/>
<dbReference type="InterPro" id="IPR013780">
    <property type="entry name" value="Glyco_hydro_b"/>
</dbReference>
<keyword evidence="11" id="KW-0325">Glycoprotein</keyword>
<keyword evidence="23" id="KW-1185">Reference proteome</keyword>
<dbReference type="SUPFAM" id="SSF51011">
    <property type="entry name" value="Glycosyl hydrolase domain"/>
    <property type="match status" value="1"/>
</dbReference>
<dbReference type="PROSITE" id="PS00129">
    <property type="entry name" value="GLYCOSYL_HYDROL_F31_1"/>
    <property type="match status" value="1"/>
</dbReference>
<reference evidence="22 23" key="1">
    <citation type="journal article" date="2018" name="Nat. Ecol. Evol.">
        <title>Pezizomycetes genomes reveal the molecular basis of ectomycorrhizal truffle lifestyle.</title>
        <authorList>
            <person name="Murat C."/>
            <person name="Payen T."/>
            <person name="Noel B."/>
            <person name="Kuo A."/>
            <person name="Morin E."/>
            <person name="Chen J."/>
            <person name="Kohler A."/>
            <person name="Krizsan K."/>
            <person name="Balestrini R."/>
            <person name="Da Silva C."/>
            <person name="Montanini B."/>
            <person name="Hainaut M."/>
            <person name="Levati E."/>
            <person name="Barry K.W."/>
            <person name="Belfiori B."/>
            <person name="Cichocki N."/>
            <person name="Clum A."/>
            <person name="Dockter R.B."/>
            <person name="Fauchery L."/>
            <person name="Guy J."/>
            <person name="Iotti M."/>
            <person name="Le Tacon F."/>
            <person name="Lindquist E.A."/>
            <person name="Lipzen A."/>
            <person name="Malagnac F."/>
            <person name="Mello A."/>
            <person name="Molinier V."/>
            <person name="Miyauchi S."/>
            <person name="Poulain J."/>
            <person name="Riccioni C."/>
            <person name="Rubini A."/>
            <person name="Sitrit Y."/>
            <person name="Splivallo R."/>
            <person name="Traeger S."/>
            <person name="Wang M."/>
            <person name="Zifcakova L."/>
            <person name="Wipf D."/>
            <person name="Zambonelli A."/>
            <person name="Paolocci F."/>
            <person name="Nowrousian M."/>
            <person name="Ottonello S."/>
            <person name="Baldrian P."/>
            <person name="Spatafora J.W."/>
            <person name="Henrissat B."/>
            <person name="Nagy L.G."/>
            <person name="Aury J.M."/>
            <person name="Wincker P."/>
            <person name="Grigoriev I.V."/>
            <person name="Bonfante P."/>
            <person name="Martin F.M."/>
        </authorList>
    </citation>
    <scope>NUCLEOTIDE SEQUENCE [LARGE SCALE GENOMIC DNA]</scope>
    <source>
        <strain evidence="22 23">ATCC MYA-4762</strain>
    </source>
</reference>
<keyword evidence="12" id="KW-0119">Carbohydrate metabolism</keyword>
<dbReference type="Pfam" id="PF21365">
    <property type="entry name" value="Glyco_hydro_31_3rd"/>
    <property type="match status" value="1"/>
</dbReference>
<dbReference type="Gene3D" id="2.60.40.1760">
    <property type="entry name" value="glycosyl hydrolase (family 31)"/>
    <property type="match status" value="1"/>
</dbReference>
<sequence length="1045" mass="117544">MMEHYISEKVKAPHMSLATGRGPDQEANFEFLPVIDGFGDWLSSFWFLPSVLRSTGSSRNQYQYRSLDQLQAEGLPVCSERLSPRFFSFPNLSPRAFSTIMRPMWRVFVLTAVCAAVFLVATQAAPFISPVFYRKAPAVDVDTLCKGYVAKNVRRCGDGLTADLELIGDGCGVYGRDIGTLKLEVQYQEKSRLHVKITDATSARYEIPELVFPRPKAHGVSPRNSDLEFRLTESPFSFSVVRKSCGEVLFSTDSYSLVFQNQYIRVKSSLPAHANIYGLGEHTEPLRLPVEGNGTVRTLWSRDSYGIPRGTNLYGNHPIYFDHRKSGTHGVFLLNSNGMDVKLNTTTHPETKKEISTIEYNILGGVLDFYFFSGPDPTAVAQQYAKVVGLPAMMPYWGFGFHQCRYGYRDWIDVAEVVANYSIAKIPLETMWTDIDYMYNRWVFTLDPERFPIDRVRQIVDLLHSRDQHYILMVDPAVAHQDYPTFNRGVHHDIWLKEADGSLHKGVVWPGVTVFPDWFHKNIQSFWTDEFQRFFDPKTGVDIDGVWIDMNEPASFCPYPCTNPEAVAIKLGMPPVRLSPRVTPRPIPGFPDTDPSNDASMVQRAATPAPRVPPSTVSARASSSQVRIPLYHKKDENLISPPYSIANAVENGLSDHTVHTDIVHANGLSEYDTHNLYGHMMSIITANAMSARRPGKRPFIITRSTFAGAGAHVGKWLGDNLSTWEQYRFQIAGMLNFVAIYQMPMVGSDVCGFGNNATEELCARWAMLGAFNPFYRNHNYDEGESQEFFLWPSVTKAAKTAIGARYRLLDYLYTAFHQQHTDGTPVLNPMFFLYPKDANTYPIDLQFFYGQDILVTPVTHKGATSVTAYFPDDIFYDFFTHEKLVGRGASVTIADVDITEIPVYIRGGAILPLRLAVDEDGEVAMTTTELRKRDFELVIALGKHGKAEGKVYIDDGESVVQKKGDVTEVEFSYQYGRLRVRGIVSKNPGREVNVRRVVVLGIGEIMSKELSALEMEVDAEVQKVTLSKEGGWTLSEGMEISLLEE</sequence>
<keyword evidence="9" id="KW-0732">Signal</keyword>
<evidence type="ECO:0000256" key="15">
    <source>
        <dbReference type="ARBA" id="ARBA00023326"/>
    </source>
</evidence>
<evidence type="ECO:0000256" key="3">
    <source>
        <dbReference type="ARBA" id="ARBA00004613"/>
    </source>
</evidence>
<keyword evidence="18" id="KW-0472">Membrane</keyword>
<evidence type="ECO:0000256" key="4">
    <source>
        <dbReference type="ARBA" id="ARBA00007806"/>
    </source>
</evidence>
<keyword evidence="8" id="KW-0964">Secreted</keyword>
<dbReference type="GO" id="GO:0005576">
    <property type="term" value="C:extracellular region"/>
    <property type="evidence" value="ECO:0007669"/>
    <property type="project" value="UniProtKB-SubCell"/>
</dbReference>
<feature type="domain" description="Glycosyl hydrolase family 31 C-terminal" evidence="21">
    <location>
        <begin position="823"/>
        <end position="911"/>
    </location>
</feature>
<evidence type="ECO:0000256" key="13">
    <source>
        <dbReference type="ARBA" id="ARBA00023295"/>
    </source>
</evidence>
<evidence type="ECO:0000259" key="21">
    <source>
        <dbReference type="Pfam" id="PF21365"/>
    </source>
</evidence>
<keyword evidence="15" id="KW-0624">Polysaccharide degradation</keyword>
<dbReference type="InterPro" id="IPR017853">
    <property type="entry name" value="GH"/>
</dbReference>
<dbReference type="SUPFAM" id="SSF51445">
    <property type="entry name" value="(Trans)glycosidases"/>
    <property type="match status" value="1"/>
</dbReference>
<dbReference type="GO" id="GO:0071555">
    <property type="term" value="P:cell wall organization"/>
    <property type="evidence" value="ECO:0007669"/>
    <property type="project" value="UniProtKB-KW"/>
</dbReference>
<evidence type="ECO:0000256" key="2">
    <source>
        <dbReference type="ARBA" id="ARBA00001657"/>
    </source>
</evidence>
<comment type="similarity">
    <text evidence="4 17">Belongs to the glycosyl hydrolase 31 family.</text>
</comment>
<evidence type="ECO:0000259" key="19">
    <source>
        <dbReference type="Pfam" id="PF01055"/>
    </source>
</evidence>
<evidence type="ECO:0000256" key="9">
    <source>
        <dbReference type="ARBA" id="ARBA00022729"/>
    </source>
</evidence>
<dbReference type="STRING" id="1051890.A0A3N4M204"/>
<dbReference type="EC" id="3.2.1.20" evidence="5"/>
<dbReference type="Pfam" id="PF01055">
    <property type="entry name" value="Glyco_hydro_31_2nd"/>
    <property type="match status" value="1"/>
</dbReference>
<evidence type="ECO:0000259" key="20">
    <source>
        <dbReference type="Pfam" id="PF13802"/>
    </source>
</evidence>
<evidence type="ECO:0000256" key="7">
    <source>
        <dbReference type="ARBA" id="ARBA00014002"/>
    </source>
</evidence>
<gene>
    <name evidence="22" type="ORF">L211DRAFT_833065</name>
</gene>
<dbReference type="CDD" id="cd14752">
    <property type="entry name" value="GH31_N"/>
    <property type="match status" value="1"/>
</dbReference>
<dbReference type="GO" id="GO:0004558">
    <property type="term" value="F:alpha-1,4-glucosidase activity"/>
    <property type="evidence" value="ECO:0007669"/>
    <property type="project" value="UniProtKB-EC"/>
</dbReference>
<comment type="function">
    <text evidence="16">Glucosidase involved in the degradation of cellulosic biomass. Has both alpha- and beta-glucosidase activity.</text>
</comment>
<protein>
    <recommendedName>
        <fullName evidence="7">Probable alpha/beta-glucosidase agdC</fullName>
        <ecNumber evidence="5">3.2.1.20</ecNumber>
        <ecNumber evidence="6">3.2.1.21</ecNumber>
    </recommendedName>
</protein>
<dbReference type="GO" id="GO:0030246">
    <property type="term" value="F:carbohydrate binding"/>
    <property type="evidence" value="ECO:0007669"/>
    <property type="project" value="InterPro"/>
</dbReference>
<evidence type="ECO:0000256" key="12">
    <source>
        <dbReference type="ARBA" id="ARBA00023277"/>
    </source>
</evidence>
<evidence type="ECO:0000313" key="23">
    <source>
        <dbReference type="Proteomes" id="UP000267821"/>
    </source>
</evidence>
<dbReference type="EC" id="3.2.1.21" evidence="6"/>
<keyword evidence="13 17" id="KW-0326">Glycosidase</keyword>
<organism evidence="22 23">
    <name type="scientific">Terfezia boudieri ATCC MYA-4762</name>
    <dbReference type="NCBI Taxonomy" id="1051890"/>
    <lineage>
        <taxon>Eukaryota</taxon>
        <taxon>Fungi</taxon>
        <taxon>Dikarya</taxon>
        <taxon>Ascomycota</taxon>
        <taxon>Pezizomycotina</taxon>
        <taxon>Pezizomycetes</taxon>
        <taxon>Pezizales</taxon>
        <taxon>Pezizaceae</taxon>
        <taxon>Terfezia</taxon>
    </lineage>
</organism>
<evidence type="ECO:0000256" key="6">
    <source>
        <dbReference type="ARBA" id="ARBA00012744"/>
    </source>
</evidence>
<evidence type="ECO:0000313" key="22">
    <source>
        <dbReference type="EMBL" id="RPB29204.1"/>
    </source>
</evidence>
<evidence type="ECO:0000256" key="14">
    <source>
        <dbReference type="ARBA" id="ARBA00023316"/>
    </source>
</evidence>
<keyword evidence="10 17" id="KW-0378">Hydrolase</keyword>
<evidence type="ECO:0000256" key="1">
    <source>
        <dbReference type="ARBA" id="ARBA00000448"/>
    </source>
</evidence>
<dbReference type="SUPFAM" id="SSF74650">
    <property type="entry name" value="Galactose mutarotase-like"/>
    <property type="match status" value="1"/>
</dbReference>
<dbReference type="InterPro" id="IPR000322">
    <property type="entry name" value="Glyco_hydro_31_TIM"/>
</dbReference>
<keyword evidence="14" id="KW-0961">Cell wall biogenesis/degradation</keyword>
<dbReference type="Pfam" id="PF13802">
    <property type="entry name" value="Gal_mutarotas_2"/>
    <property type="match status" value="1"/>
</dbReference>
<dbReference type="PANTHER" id="PTHR22762:SF67">
    <property type="entry name" value="ALPHA_BETA-GLUCOSIDASE AGDC-RELATED"/>
    <property type="match status" value="1"/>
</dbReference>
<dbReference type="InterPro" id="IPR030458">
    <property type="entry name" value="Glyco_hydro_31_AS"/>
</dbReference>
<dbReference type="AlphaFoldDB" id="A0A3N4M204"/>
<dbReference type="EMBL" id="ML121528">
    <property type="protein sequence ID" value="RPB29204.1"/>
    <property type="molecule type" value="Genomic_DNA"/>
</dbReference>
<dbReference type="GO" id="GO:0008422">
    <property type="term" value="F:beta-glucosidase activity"/>
    <property type="evidence" value="ECO:0007669"/>
    <property type="project" value="UniProtKB-EC"/>
</dbReference>
<dbReference type="InterPro" id="IPR048395">
    <property type="entry name" value="Glyco_hydro_31_C"/>
</dbReference>
<evidence type="ECO:0000256" key="5">
    <source>
        <dbReference type="ARBA" id="ARBA00012741"/>
    </source>
</evidence>
<name>A0A3N4M204_9PEZI</name>
<dbReference type="InterPro" id="IPR025887">
    <property type="entry name" value="Glyco_hydro_31_N_dom"/>
</dbReference>
<dbReference type="CDD" id="cd06602">
    <property type="entry name" value="GH31_MGAM_SI_GAA"/>
    <property type="match status" value="1"/>
</dbReference>
<evidence type="ECO:0000256" key="18">
    <source>
        <dbReference type="SAM" id="Phobius"/>
    </source>
</evidence>
<dbReference type="PANTHER" id="PTHR22762">
    <property type="entry name" value="ALPHA-GLUCOSIDASE"/>
    <property type="match status" value="1"/>
</dbReference>
<dbReference type="Gene3D" id="3.20.20.80">
    <property type="entry name" value="Glycosidases"/>
    <property type="match status" value="2"/>
</dbReference>
<dbReference type="InParanoid" id="A0A3N4M204"/>
<dbReference type="InterPro" id="IPR011013">
    <property type="entry name" value="Gal_mutarotase_sf_dom"/>
</dbReference>
<proteinExistence type="inferred from homology"/>
<evidence type="ECO:0000256" key="11">
    <source>
        <dbReference type="ARBA" id="ARBA00023180"/>
    </source>
</evidence>
<keyword evidence="18" id="KW-0812">Transmembrane</keyword>
<dbReference type="Proteomes" id="UP000267821">
    <property type="component" value="Unassembled WGS sequence"/>
</dbReference>
<evidence type="ECO:0000256" key="8">
    <source>
        <dbReference type="ARBA" id="ARBA00022525"/>
    </source>
</evidence>
<comment type="catalytic activity">
    <reaction evidence="1">
        <text>Hydrolysis of terminal, non-reducing beta-D-glucosyl residues with release of beta-D-glucose.</text>
        <dbReference type="EC" id="3.2.1.21"/>
    </reaction>
</comment>
<feature type="domain" description="Glycoside hydrolase family 31 N-terminal" evidence="20">
    <location>
        <begin position="217"/>
        <end position="338"/>
    </location>
</feature>
<evidence type="ECO:0000256" key="10">
    <source>
        <dbReference type="ARBA" id="ARBA00022801"/>
    </source>
</evidence>
<comment type="catalytic activity">
    <reaction evidence="2">
        <text>Hydrolysis of terminal, non-reducing (1-&gt;4)-linked alpha-D-glucose residues with release of alpha-D-glucose.</text>
        <dbReference type="EC" id="3.2.1.20"/>
    </reaction>
</comment>
<comment type="subcellular location">
    <subcellularLocation>
        <location evidence="3">Secreted</location>
    </subcellularLocation>
</comment>
<dbReference type="Gene3D" id="2.60.40.1180">
    <property type="entry name" value="Golgi alpha-mannosidase II"/>
    <property type="match status" value="2"/>
</dbReference>
<dbReference type="GO" id="GO:0000272">
    <property type="term" value="P:polysaccharide catabolic process"/>
    <property type="evidence" value="ECO:0007669"/>
    <property type="project" value="UniProtKB-KW"/>
</dbReference>
<accession>A0A3N4M204</accession>